<gene>
    <name evidence="5" type="ORF">K1J50_13495</name>
</gene>
<accession>A0ABS7F4E6</accession>
<dbReference type="PANTHER" id="PTHR43060:SF15">
    <property type="entry name" value="3-HYDROXYISOBUTYRATE DEHYDROGENASE-LIKE 1, MITOCHONDRIAL-RELATED"/>
    <property type="match status" value="1"/>
</dbReference>
<sequence length="298" mass="30706">MTRPRLGFLGIGLMGEAMVRRLRERGWPVTAWNLEPERLALVVPCGAVAAPSPAAVVAASDIVLSCVLHAEAVANCLFGPQGVASAGPAACAGKLHIDLSTIEPAAARDFAERLRREAGMRFVDAPVSGGPPGARAGTLTIMAGGAPEDFAAAEPVLRELGANVTHMGPVGAGQTAKVINQAIVGTGFVLMAEALALAEAAGIDAAALPACLAGGFADSALLQKIYPRMQARAFDPPIGYARQLLKDMKAVQAFAHGLGLTLPVVEQALARFADYVAQGNAMADAVSVVRLYRPDPSR</sequence>
<name>A0ABS7F4E6_9PROT</name>
<evidence type="ECO:0000256" key="1">
    <source>
        <dbReference type="ARBA" id="ARBA00023002"/>
    </source>
</evidence>
<dbReference type="InterPro" id="IPR013328">
    <property type="entry name" value="6PGD_dom2"/>
</dbReference>
<dbReference type="InterPro" id="IPR008927">
    <property type="entry name" value="6-PGluconate_DH-like_C_sf"/>
</dbReference>
<dbReference type="Proteomes" id="UP001519924">
    <property type="component" value="Unassembled WGS sequence"/>
</dbReference>
<keyword evidence="1" id="KW-0560">Oxidoreductase</keyword>
<dbReference type="EMBL" id="JAHZUY010000041">
    <property type="protein sequence ID" value="MBW8270496.1"/>
    <property type="molecule type" value="Genomic_DNA"/>
</dbReference>
<dbReference type="SUPFAM" id="SSF51735">
    <property type="entry name" value="NAD(P)-binding Rossmann-fold domains"/>
    <property type="match status" value="1"/>
</dbReference>
<evidence type="ECO:0000256" key="2">
    <source>
        <dbReference type="ARBA" id="ARBA00023027"/>
    </source>
</evidence>
<dbReference type="RefSeq" id="WP_220118237.1">
    <property type="nucleotide sequence ID" value="NZ_JAHZUY010000041.1"/>
</dbReference>
<dbReference type="PIRSF" id="PIRSF000103">
    <property type="entry name" value="HIBADH"/>
    <property type="match status" value="1"/>
</dbReference>
<keyword evidence="6" id="KW-1185">Reference proteome</keyword>
<evidence type="ECO:0000313" key="6">
    <source>
        <dbReference type="Proteomes" id="UP001519924"/>
    </source>
</evidence>
<dbReference type="Pfam" id="PF14833">
    <property type="entry name" value="NAD_binding_11"/>
    <property type="match status" value="1"/>
</dbReference>
<comment type="caution">
    <text evidence="5">The sequence shown here is derived from an EMBL/GenBank/DDBJ whole genome shotgun (WGS) entry which is preliminary data.</text>
</comment>
<dbReference type="Gene3D" id="1.10.1040.10">
    <property type="entry name" value="N-(1-d-carboxylethyl)-l-norvaline Dehydrogenase, domain 2"/>
    <property type="match status" value="1"/>
</dbReference>
<dbReference type="Pfam" id="PF03446">
    <property type="entry name" value="NAD_binding_2"/>
    <property type="match status" value="1"/>
</dbReference>
<keyword evidence="2" id="KW-0520">NAD</keyword>
<reference evidence="5 6" key="1">
    <citation type="submission" date="2021-08" db="EMBL/GenBank/DDBJ databases">
        <title>Caldovatus sediminis gen. nov., sp. nov., a moderately thermophilic bacterium isolated from a hot spring.</title>
        <authorList>
            <person name="Hu C.-J."/>
            <person name="Li W.-J."/>
            <person name="Xian W.-D."/>
        </authorList>
    </citation>
    <scope>NUCLEOTIDE SEQUENCE [LARGE SCALE GENOMIC DNA]</scope>
    <source>
        <strain evidence="5 6">SYSU G05006</strain>
    </source>
</reference>
<dbReference type="InterPro" id="IPR029154">
    <property type="entry name" value="HIBADH-like_NADP-bd"/>
</dbReference>
<feature type="domain" description="6-phosphogluconate dehydrogenase NADP-binding" evidence="3">
    <location>
        <begin position="6"/>
        <end position="168"/>
    </location>
</feature>
<evidence type="ECO:0000259" key="4">
    <source>
        <dbReference type="Pfam" id="PF14833"/>
    </source>
</evidence>
<evidence type="ECO:0000313" key="5">
    <source>
        <dbReference type="EMBL" id="MBW8270496.1"/>
    </source>
</evidence>
<organism evidence="5 6">
    <name type="scientific">Caldovatus aquaticus</name>
    <dbReference type="NCBI Taxonomy" id="2865671"/>
    <lineage>
        <taxon>Bacteria</taxon>
        <taxon>Pseudomonadati</taxon>
        <taxon>Pseudomonadota</taxon>
        <taxon>Alphaproteobacteria</taxon>
        <taxon>Acetobacterales</taxon>
        <taxon>Roseomonadaceae</taxon>
        <taxon>Caldovatus</taxon>
    </lineage>
</organism>
<proteinExistence type="predicted"/>
<dbReference type="PANTHER" id="PTHR43060">
    <property type="entry name" value="3-HYDROXYISOBUTYRATE DEHYDROGENASE-LIKE 1, MITOCHONDRIAL-RELATED"/>
    <property type="match status" value="1"/>
</dbReference>
<dbReference type="Gene3D" id="3.40.50.720">
    <property type="entry name" value="NAD(P)-binding Rossmann-like Domain"/>
    <property type="match status" value="1"/>
</dbReference>
<protein>
    <submittedName>
        <fullName evidence="5">NAD(P)-dependent oxidoreductase</fullName>
    </submittedName>
</protein>
<dbReference type="InterPro" id="IPR015815">
    <property type="entry name" value="HIBADH-related"/>
</dbReference>
<dbReference type="SUPFAM" id="SSF48179">
    <property type="entry name" value="6-phosphogluconate dehydrogenase C-terminal domain-like"/>
    <property type="match status" value="1"/>
</dbReference>
<evidence type="ECO:0000259" key="3">
    <source>
        <dbReference type="Pfam" id="PF03446"/>
    </source>
</evidence>
<dbReference type="InterPro" id="IPR006115">
    <property type="entry name" value="6PGDH_NADP-bd"/>
</dbReference>
<dbReference type="InterPro" id="IPR036291">
    <property type="entry name" value="NAD(P)-bd_dom_sf"/>
</dbReference>
<feature type="domain" description="3-hydroxyisobutyrate dehydrogenase-like NAD-binding" evidence="4">
    <location>
        <begin position="171"/>
        <end position="292"/>
    </location>
</feature>